<reference evidence="1" key="1">
    <citation type="submission" date="2014-01" db="EMBL/GenBank/DDBJ databases">
        <authorList>
            <person name="Brown-Elliot B."/>
            <person name="Wallace R."/>
            <person name="Lenaerts A."/>
            <person name="Ordway D."/>
            <person name="DeGroote M.A."/>
            <person name="Parker T."/>
            <person name="Sizemore C."/>
            <person name="Tallon L.J."/>
            <person name="Sadzewicz L.K."/>
            <person name="Sengamalay N."/>
            <person name="Fraser C.M."/>
            <person name="Hine E."/>
            <person name="Shefchek K.A."/>
            <person name="Das S.P."/>
            <person name="Tettelin H."/>
        </authorList>
    </citation>
    <scope>NUCLEOTIDE SEQUENCE [LARGE SCALE GENOMIC DNA]</scope>
    <source>
        <strain evidence="1">4042</strain>
    </source>
</reference>
<dbReference type="EMBL" id="JAOB01000053">
    <property type="protein sequence ID" value="EUA32635.1"/>
    <property type="molecule type" value="Genomic_DNA"/>
</dbReference>
<evidence type="ECO:0000313" key="1">
    <source>
        <dbReference type="EMBL" id="EUA32635.1"/>
    </source>
</evidence>
<accession>X8AP97</accession>
<gene>
    <name evidence="1" type="ORF">I553_10285</name>
</gene>
<comment type="caution">
    <text evidence="1">The sequence shown here is derived from an EMBL/GenBank/DDBJ whole genome shotgun (WGS) entry which is preliminary data.</text>
</comment>
<organism evidence="1">
    <name type="scientific">Mycobacterium xenopi 4042</name>
    <dbReference type="NCBI Taxonomy" id="1299334"/>
    <lineage>
        <taxon>Bacteria</taxon>
        <taxon>Bacillati</taxon>
        <taxon>Actinomycetota</taxon>
        <taxon>Actinomycetes</taxon>
        <taxon>Mycobacteriales</taxon>
        <taxon>Mycobacteriaceae</taxon>
        <taxon>Mycobacterium</taxon>
    </lineage>
</organism>
<name>X8AP97_MYCXE</name>
<sequence>MTASLPSRPALDAAVRQWDNGRYGPRRRFRPAPLRKSVTVADHIDPSARDEALSLVDDERGYTWLSWRGFPSRWLMSTFPATPRRAATTATAAGRKTARLPLRRGVAGFLLASEARVRWLDEVGLDEAVVFPNYGLLWERRLSSSRPRSPRT</sequence>
<dbReference type="PATRIC" id="fig|1299334.3.peg.5649"/>
<protein>
    <submittedName>
        <fullName evidence="1">Uncharacterized protein</fullName>
    </submittedName>
</protein>
<dbReference type="AlphaFoldDB" id="X8AP97"/>
<proteinExistence type="predicted"/>